<keyword evidence="2 4" id="KW-0808">Transferase</keyword>
<name>A0ABS9KEJ4_9BACT</name>
<comment type="caution">
    <text evidence="4">The sequence shown here is derived from an EMBL/GenBank/DDBJ whole genome shotgun (WGS) entry which is preliminary data.</text>
</comment>
<sequence length="314" mass="36087">MEATLEKKNVSTEMLPDVLEGLQKPQKTLPSKYFYDQKGSELFEEITELDEYYLTRTELQIMQEKIQQIANRLGEKIQLVELGSGSSFKTRLLLDHLQNIHSYIPVDISRSFLDDVAQNLQEEYPELKIQAIATDYTKSLHLPEIPDAVKRIIYFPGSTIGNFTKENAEEFIGLIANSLHQNDGLLIGFDLVKDRETLLAAYNDSLGVTAEFNKNILQRINNELGADFDLSGFEHKAIFNEEKSRIEMHLVSRSKQVVNIGGENITFEKGETIHTENSHKYTLSSFREMTNPHFKEVITWTDSNEYFAIQYLHN</sequence>
<dbReference type="GO" id="GO:0032259">
    <property type="term" value="P:methylation"/>
    <property type="evidence" value="ECO:0007669"/>
    <property type="project" value="UniProtKB-KW"/>
</dbReference>
<keyword evidence="1 4" id="KW-0489">Methyltransferase</keyword>
<dbReference type="SUPFAM" id="SSF53335">
    <property type="entry name" value="S-adenosyl-L-methionine-dependent methyltransferases"/>
    <property type="match status" value="1"/>
</dbReference>
<dbReference type="Pfam" id="PF10017">
    <property type="entry name" value="Methyltransf_33"/>
    <property type="match status" value="1"/>
</dbReference>
<dbReference type="PIRSF" id="PIRSF018005">
    <property type="entry name" value="UCP018005"/>
    <property type="match status" value="1"/>
</dbReference>
<reference evidence="4" key="2">
    <citation type="submission" date="2024-05" db="EMBL/GenBank/DDBJ databases">
        <title>Rhodohalobacter halophilus gen. nov., sp. nov., a moderately halophilic member of the family Balneolaceae.</title>
        <authorList>
            <person name="Xia J."/>
        </authorList>
    </citation>
    <scope>NUCLEOTIDE SEQUENCE</scope>
    <source>
        <strain evidence="4">WB101</strain>
    </source>
</reference>
<dbReference type="PANTHER" id="PTHR43397">
    <property type="entry name" value="ERGOTHIONEINE BIOSYNTHESIS PROTEIN 1"/>
    <property type="match status" value="1"/>
</dbReference>
<dbReference type="PANTHER" id="PTHR43397:SF1">
    <property type="entry name" value="ERGOTHIONEINE BIOSYNTHESIS PROTEIN 1"/>
    <property type="match status" value="1"/>
</dbReference>
<accession>A0ABS9KEJ4</accession>
<dbReference type="Proteomes" id="UP001165366">
    <property type="component" value="Unassembled WGS sequence"/>
</dbReference>
<proteinExistence type="predicted"/>
<protein>
    <submittedName>
        <fullName evidence="4">L-histidine N(Alpha)-methyltransferase</fullName>
        <ecNumber evidence="4">2.1.1.44</ecNumber>
    </submittedName>
</protein>
<dbReference type="InterPro" id="IPR019257">
    <property type="entry name" value="MeTrfase_dom"/>
</dbReference>
<evidence type="ECO:0000313" key="4">
    <source>
        <dbReference type="EMBL" id="MCG2589245.1"/>
    </source>
</evidence>
<keyword evidence="5" id="KW-1185">Reference proteome</keyword>
<dbReference type="InterPro" id="IPR029063">
    <property type="entry name" value="SAM-dependent_MTases_sf"/>
</dbReference>
<dbReference type="InterPro" id="IPR017804">
    <property type="entry name" value="MeTrfase_EgtD-like"/>
</dbReference>
<evidence type="ECO:0000256" key="2">
    <source>
        <dbReference type="ARBA" id="ARBA00022679"/>
    </source>
</evidence>
<gene>
    <name evidence="4" type="primary">egtD</name>
    <name evidence="4" type="ORF">L6773_11765</name>
</gene>
<dbReference type="Gene3D" id="3.40.50.150">
    <property type="entry name" value="Vaccinia Virus protein VP39"/>
    <property type="match status" value="1"/>
</dbReference>
<evidence type="ECO:0000313" key="5">
    <source>
        <dbReference type="Proteomes" id="UP001165366"/>
    </source>
</evidence>
<dbReference type="EC" id="2.1.1.44" evidence="4"/>
<dbReference type="InterPro" id="IPR051128">
    <property type="entry name" value="EgtD_Methyltrsf_superfamily"/>
</dbReference>
<dbReference type="GO" id="GO:0052706">
    <property type="term" value="F:L-histidine N(alpha)-methyltransferase activity"/>
    <property type="evidence" value="ECO:0007669"/>
    <property type="project" value="UniProtKB-EC"/>
</dbReference>
<evidence type="ECO:0000259" key="3">
    <source>
        <dbReference type="Pfam" id="PF10017"/>
    </source>
</evidence>
<feature type="domain" description="Histidine-specific methyltransferase SAM-dependent" evidence="3">
    <location>
        <begin position="16"/>
        <end position="312"/>
    </location>
</feature>
<dbReference type="RefSeq" id="WP_237854609.1">
    <property type="nucleotide sequence ID" value="NZ_JAKLWS010000014.1"/>
</dbReference>
<evidence type="ECO:0000256" key="1">
    <source>
        <dbReference type="ARBA" id="ARBA00022603"/>
    </source>
</evidence>
<dbReference type="InterPro" id="IPR035094">
    <property type="entry name" value="EgtD"/>
</dbReference>
<reference evidence="4" key="1">
    <citation type="submission" date="2022-01" db="EMBL/GenBank/DDBJ databases">
        <authorList>
            <person name="Wang Y."/>
        </authorList>
    </citation>
    <scope>NUCLEOTIDE SEQUENCE</scope>
    <source>
        <strain evidence="4">WB101</strain>
    </source>
</reference>
<dbReference type="NCBIfam" id="TIGR03438">
    <property type="entry name" value="egtD_ergothio"/>
    <property type="match status" value="1"/>
</dbReference>
<dbReference type="EMBL" id="JAKLWS010000014">
    <property type="protein sequence ID" value="MCG2589245.1"/>
    <property type="molecule type" value="Genomic_DNA"/>
</dbReference>
<organism evidence="4 5">
    <name type="scientific">Rhodohalobacter sulfatireducens</name>
    <dbReference type="NCBI Taxonomy" id="2911366"/>
    <lineage>
        <taxon>Bacteria</taxon>
        <taxon>Pseudomonadati</taxon>
        <taxon>Balneolota</taxon>
        <taxon>Balneolia</taxon>
        <taxon>Balneolales</taxon>
        <taxon>Balneolaceae</taxon>
        <taxon>Rhodohalobacter</taxon>
    </lineage>
</organism>